<reference evidence="1" key="3">
    <citation type="journal article" date="2017" name="Nature">
        <title>Genome sequence of the progenitor of the wheat D genome Aegilops tauschii.</title>
        <authorList>
            <person name="Luo M.C."/>
            <person name="Gu Y.Q."/>
            <person name="Puiu D."/>
            <person name="Wang H."/>
            <person name="Twardziok S.O."/>
            <person name="Deal K.R."/>
            <person name="Huo N."/>
            <person name="Zhu T."/>
            <person name="Wang L."/>
            <person name="Wang Y."/>
            <person name="McGuire P.E."/>
            <person name="Liu S."/>
            <person name="Long H."/>
            <person name="Ramasamy R.K."/>
            <person name="Rodriguez J.C."/>
            <person name="Van S.L."/>
            <person name="Yuan L."/>
            <person name="Wang Z."/>
            <person name="Xia Z."/>
            <person name="Xiao L."/>
            <person name="Anderson O.D."/>
            <person name="Ouyang S."/>
            <person name="Liang Y."/>
            <person name="Zimin A.V."/>
            <person name="Pertea G."/>
            <person name="Qi P."/>
            <person name="Bennetzen J.L."/>
            <person name="Dai X."/>
            <person name="Dawson M.W."/>
            <person name="Muller H.G."/>
            <person name="Kugler K."/>
            <person name="Rivarola-Duarte L."/>
            <person name="Spannagl M."/>
            <person name="Mayer K.F.X."/>
            <person name="Lu F.H."/>
            <person name="Bevan M.W."/>
            <person name="Leroy P."/>
            <person name="Li P."/>
            <person name="You F.M."/>
            <person name="Sun Q."/>
            <person name="Liu Z."/>
            <person name="Lyons E."/>
            <person name="Wicker T."/>
            <person name="Salzberg S.L."/>
            <person name="Devos K.M."/>
            <person name="Dvorak J."/>
        </authorList>
    </citation>
    <scope>NUCLEOTIDE SEQUENCE [LARGE SCALE GENOMIC DNA]</scope>
    <source>
        <strain evidence="1">cv. AL8/78</strain>
    </source>
</reference>
<reference evidence="2" key="1">
    <citation type="journal article" date="2014" name="Science">
        <title>Ancient hybridizations among the ancestral genomes of bread wheat.</title>
        <authorList>
            <consortium name="International Wheat Genome Sequencing Consortium,"/>
            <person name="Marcussen T."/>
            <person name="Sandve S.R."/>
            <person name="Heier L."/>
            <person name="Spannagl M."/>
            <person name="Pfeifer M."/>
            <person name="Jakobsen K.S."/>
            <person name="Wulff B.B."/>
            <person name="Steuernagel B."/>
            <person name="Mayer K.F."/>
            <person name="Olsen O.A."/>
        </authorList>
    </citation>
    <scope>NUCLEOTIDE SEQUENCE [LARGE SCALE GENOMIC DNA]</scope>
    <source>
        <strain evidence="2">cv. AL8/78</strain>
    </source>
</reference>
<reference evidence="1" key="4">
    <citation type="submission" date="2019-03" db="UniProtKB">
        <authorList>
            <consortium name="EnsemblPlants"/>
        </authorList>
    </citation>
    <scope>IDENTIFICATION</scope>
</reference>
<accession>A0A453JBF0</accession>
<evidence type="ECO:0000313" key="2">
    <source>
        <dbReference type="Proteomes" id="UP000015105"/>
    </source>
</evidence>
<reference evidence="1" key="5">
    <citation type="journal article" date="2021" name="G3 (Bethesda)">
        <title>Aegilops tauschii genome assembly Aet v5.0 features greater sequence contiguity and improved annotation.</title>
        <authorList>
            <person name="Wang L."/>
            <person name="Zhu T."/>
            <person name="Rodriguez J.C."/>
            <person name="Deal K.R."/>
            <person name="Dubcovsky J."/>
            <person name="McGuire P.E."/>
            <person name="Lux T."/>
            <person name="Spannagl M."/>
            <person name="Mayer K.F.X."/>
            <person name="Baldrich P."/>
            <person name="Meyers B.C."/>
            <person name="Huo N."/>
            <person name="Gu Y.Q."/>
            <person name="Zhou H."/>
            <person name="Devos K.M."/>
            <person name="Bennetzen J.L."/>
            <person name="Unver T."/>
            <person name="Budak H."/>
            <person name="Gulick P.J."/>
            <person name="Galiba G."/>
            <person name="Kalapos B."/>
            <person name="Nelson D.R."/>
            <person name="Li P."/>
            <person name="You F.M."/>
            <person name="Luo M.C."/>
            <person name="Dvorak J."/>
        </authorList>
    </citation>
    <scope>NUCLEOTIDE SEQUENCE [LARGE SCALE GENOMIC DNA]</scope>
    <source>
        <strain evidence="1">cv. AL8/78</strain>
    </source>
</reference>
<keyword evidence="2" id="KW-1185">Reference proteome</keyword>
<dbReference type="Gramene" id="AET4Gv20855600.3">
    <property type="protein sequence ID" value="AET4Gv20855600.3"/>
    <property type="gene ID" value="AET4Gv20855600"/>
</dbReference>
<name>A0A453JBF0_AEGTS</name>
<dbReference type="Proteomes" id="UP000015105">
    <property type="component" value="Chromosome 4D"/>
</dbReference>
<evidence type="ECO:0000313" key="1">
    <source>
        <dbReference type="EnsemblPlants" id="AET4Gv20855600.3"/>
    </source>
</evidence>
<reference evidence="2" key="2">
    <citation type="journal article" date="2017" name="Nat. Plants">
        <title>The Aegilops tauschii genome reveals multiple impacts of transposons.</title>
        <authorList>
            <person name="Zhao G."/>
            <person name="Zou C."/>
            <person name="Li K."/>
            <person name="Wang K."/>
            <person name="Li T."/>
            <person name="Gao L."/>
            <person name="Zhang X."/>
            <person name="Wang H."/>
            <person name="Yang Z."/>
            <person name="Liu X."/>
            <person name="Jiang W."/>
            <person name="Mao L."/>
            <person name="Kong X."/>
            <person name="Jiao Y."/>
            <person name="Jia J."/>
        </authorList>
    </citation>
    <scope>NUCLEOTIDE SEQUENCE [LARGE SCALE GENOMIC DNA]</scope>
    <source>
        <strain evidence="2">cv. AL8/78</strain>
    </source>
</reference>
<dbReference type="EnsemblPlants" id="AET4Gv20855600.3">
    <property type="protein sequence ID" value="AET4Gv20855600.3"/>
    <property type="gene ID" value="AET4Gv20855600"/>
</dbReference>
<organism evidence="1 2">
    <name type="scientific">Aegilops tauschii subsp. strangulata</name>
    <name type="common">Goatgrass</name>
    <dbReference type="NCBI Taxonomy" id="200361"/>
    <lineage>
        <taxon>Eukaryota</taxon>
        <taxon>Viridiplantae</taxon>
        <taxon>Streptophyta</taxon>
        <taxon>Embryophyta</taxon>
        <taxon>Tracheophyta</taxon>
        <taxon>Spermatophyta</taxon>
        <taxon>Magnoliopsida</taxon>
        <taxon>Liliopsida</taxon>
        <taxon>Poales</taxon>
        <taxon>Poaceae</taxon>
        <taxon>BOP clade</taxon>
        <taxon>Pooideae</taxon>
        <taxon>Triticodae</taxon>
        <taxon>Triticeae</taxon>
        <taxon>Triticinae</taxon>
        <taxon>Aegilops</taxon>
    </lineage>
</organism>
<proteinExistence type="predicted"/>
<protein>
    <submittedName>
        <fullName evidence="1">Uncharacterized protein</fullName>
    </submittedName>
</protein>
<sequence>GSHCSLRQYKHTLPLHTQTITHTQENKRRRAKEAQIKWHPPLPSFSSPLFLPWSHGRPLPPTLALSRTFVSPTCFHQV</sequence>
<dbReference type="AlphaFoldDB" id="A0A453JBF0"/>